<dbReference type="AlphaFoldDB" id="A0A4Y8ZJR2"/>
<evidence type="ECO:0000313" key="2">
    <source>
        <dbReference type="EMBL" id="MBB5848667.1"/>
    </source>
</evidence>
<dbReference type="EMBL" id="JACHMW010000001">
    <property type="protein sequence ID" value="MBB5848667.1"/>
    <property type="molecule type" value="Genomic_DNA"/>
</dbReference>
<accession>A0A4Y8ZJR2</accession>
<organism evidence="2 3">
    <name type="scientific">Micrococcus endophyticus</name>
    <dbReference type="NCBI Taxonomy" id="455343"/>
    <lineage>
        <taxon>Bacteria</taxon>
        <taxon>Bacillati</taxon>
        <taxon>Actinomycetota</taxon>
        <taxon>Actinomycetes</taxon>
        <taxon>Micrococcales</taxon>
        <taxon>Micrococcaceae</taxon>
        <taxon>Micrococcus</taxon>
    </lineage>
</organism>
<comment type="caution">
    <text evidence="2">The sequence shown here is derived from an EMBL/GenBank/DDBJ whole genome shotgun (WGS) entry which is preliminary data.</text>
</comment>
<evidence type="ECO:0000313" key="3">
    <source>
        <dbReference type="Proteomes" id="UP000567246"/>
    </source>
</evidence>
<name>A0A4Y8ZJR2_9MICC</name>
<sequence length="370" mass="40641">MLEGQKTLLGQEIEEHRHRLLEALGLVSQEIRVGKPPWGAVSDPAGENEIEAPDAENEFLESSPTLSVRGCEYDPDLEVVHGSVALGEHGLHDIAINPYDMNDRVEVSERSAETPRRIDFFFGSASTRGLIVAEVVGMKDPVPHLVPWIRAVSQSQRKNRLDAANQTSGAVDESGSPISKTKARASVPAAIRIRVERVADPDLLKEIVDGITSMSAEFIERDADGRDVLKRISVKVKPQTQRESIVDRIINGSKNDVESIIVDSLKDLDVDPDELAGANIQVDEIQARISGNMGNATISPGKMSDYFNYKFDKPGRPSNGVYYATICSKIENLVEPAWVAIEAIDTKRLTEWVDGLEDAWVSHQSADQTP</sequence>
<evidence type="ECO:0000256" key="1">
    <source>
        <dbReference type="SAM" id="MobiDB-lite"/>
    </source>
</evidence>
<dbReference type="RefSeq" id="WP_184171906.1">
    <property type="nucleotide sequence ID" value="NZ_BAABAG010000007.1"/>
</dbReference>
<dbReference type="Proteomes" id="UP000567246">
    <property type="component" value="Unassembled WGS sequence"/>
</dbReference>
<protein>
    <submittedName>
        <fullName evidence="2">Uncharacterized protein</fullName>
    </submittedName>
</protein>
<keyword evidence="3" id="KW-1185">Reference proteome</keyword>
<reference evidence="2 3" key="1">
    <citation type="submission" date="2020-08" db="EMBL/GenBank/DDBJ databases">
        <title>Sequencing the genomes of 1000 actinobacteria strains.</title>
        <authorList>
            <person name="Klenk H.-P."/>
        </authorList>
    </citation>
    <scope>NUCLEOTIDE SEQUENCE [LARGE SCALE GENOMIC DNA]</scope>
    <source>
        <strain evidence="2 3">DSM 17945</strain>
    </source>
</reference>
<feature type="region of interest" description="Disordered" evidence="1">
    <location>
        <begin position="159"/>
        <end position="181"/>
    </location>
</feature>
<proteinExistence type="predicted"/>
<gene>
    <name evidence="2" type="ORF">HDA33_001231</name>
</gene>